<evidence type="ECO:0000313" key="3">
    <source>
        <dbReference type="EMBL" id="CAB3782231.1"/>
    </source>
</evidence>
<dbReference type="RefSeq" id="WP_175158537.1">
    <property type="nucleotide sequence ID" value="NZ_CADIKI010000003.1"/>
</dbReference>
<gene>
    <name evidence="3" type="ORF">LMG27177_01195</name>
</gene>
<reference evidence="3 4" key="1">
    <citation type="submission" date="2020-04" db="EMBL/GenBank/DDBJ databases">
        <authorList>
            <person name="De Canck E."/>
        </authorList>
    </citation>
    <scope>NUCLEOTIDE SEQUENCE [LARGE SCALE GENOMIC DNA]</scope>
    <source>
        <strain evidence="3 4">LMG 27177</strain>
    </source>
</reference>
<feature type="transmembrane region" description="Helical" evidence="1">
    <location>
        <begin position="248"/>
        <end position="265"/>
    </location>
</feature>
<evidence type="ECO:0000313" key="4">
    <source>
        <dbReference type="Proteomes" id="UP000494252"/>
    </source>
</evidence>
<feature type="transmembrane region" description="Helical" evidence="1">
    <location>
        <begin position="88"/>
        <end position="108"/>
    </location>
</feature>
<dbReference type="AlphaFoldDB" id="A0A6J5FKT5"/>
<protein>
    <recommendedName>
        <fullName evidence="2">Acyltransferase 3 domain-containing protein</fullName>
    </recommendedName>
</protein>
<dbReference type="GO" id="GO:0016747">
    <property type="term" value="F:acyltransferase activity, transferring groups other than amino-acyl groups"/>
    <property type="evidence" value="ECO:0007669"/>
    <property type="project" value="InterPro"/>
</dbReference>
<dbReference type="EMBL" id="CADIKI010000003">
    <property type="protein sequence ID" value="CAB3782231.1"/>
    <property type="molecule type" value="Genomic_DNA"/>
</dbReference>
<accession>A0A6J5FKT5</accession>
<name>A0A6J5FKT5_9BURK</name>
<feature type="transmembrane region" description="Helical" evidence="1">
    <location>
        <begin position="285"/>
        <end position="303"/>
    </location>
</feature>
<evidence type="ECO:0000256" key="1">
    <source>
        <dbReference type="SAM" id="Phobius"/>
    </source>
</evidence>
<dbReference type="GO" id="GO:0016020">
    <property type="term" value="C:membrane"/>
    <property type="evidence" value="ECO:0007669"/>
    <property type="project" value="TreeGrafter"/>
</dbReference>
<dbReference type="InterPro" id="IPR002656">
    <property type="entry name" value="Acyl_transf_3_dom"/>
</dbReference>
<feature type="transmembrane region" description="Helical" evidence="1">
    <location>
        <begin position="309"/>
        <end position="333"/>
    </location>
</feature>
<sequence length="359" mass="38655">MASFRKYRSIQALRALAALGVVAFHTNGIVVSHGWPAHVFPHVSRYGEIGVDVFFVISGFVMALVTHGVPPGLASARSFMFARIARVVPLYWLLTAFFIALVAIVPGASDAFDHAHVTAWHAFSSFVFLPSMSSTGIAAPVLGVGWTLNYEMWFYVVFGVAMCATRHRLLAVGALLMLTSALHLLPREGVAFAFYTNPLVLEFVFGCCVGTLYASGRTVPAAAAVVLLLATAAAGAAFAPTLTDANRFLVFGLPALAVVVAGLSFENKLRWSTWLERIGDSSYSLYLTHLFSIPVVVRVLQAVDAQHRVPGDLMCGIVVVVSVVIGLASYRWIERPASRAVARWMAMQQAGRGVAGVKR</sequence>
<evidence type="ECO:0000259" key="2">
    <source>
        <dbReference type="Pfam" id="PF01757"/>
    </source>
</evidence>
<dbReference type="PANTHER" id="PTHR23028">
    <property type="entry name" value="ACETYLTRANSFERASE"/>
    <property type="match status" value="1"/>
</dbReference>
<feature type="transmembrane region" description="Helical" evidence="1">
    <location>
        <begin position="221"/>
        <end position="242"/>
    </location>
</feature>
<dbReference type="Pfam" id="PF01757">
    <property type="entry name" value="Acyl_transf_3"/>
    <property type="match status" value="1"/>
</dbReference>
<dbReference type="InterPro" id="IPR050879">
    <property type="entry name" value="Acyltransferase_3"/>
</dbReference>
<feature type="transmembrane region" description="Helical" evidence="1">
    <location>
        <begin position="12"/>
        <end position="33"/>
    </location>
</feature>
<keyword evidence="1" id="KW-1133">Transmembrane helix</keyword>
<keyword evidence="1" id="KW-0472">Membrane</keyword>
<feature type="domain" description="Acyltransferase 3" evidence="2">
    <location>
        <begin position="9"/>
        <end position="324"/>
    </location>
</feature>
<dbReference type="PANTHER" id="PTHR23028:SF131">
    <property type="entry name" value="BLR2367 PROTEIN"/>
    <property type="match status" value="1"/>
</dbReference>
<dbReference type="GO" id="GO:0000271">
    <property type="term" value="P:polysaccharide biosynthetic process"/>
    <property type="evidence" value="ECO:0007669"/>
    <property type="project" value="TreeGrafter"/>
</dbReference>
<feature type="transmembrane region" description="Helical" evidence="1">
    <location>
        <begin position="53"/>
        <end position="76"/>
    </location>
</feature>
<keyword evidence="4" id="KW-1185">Reference proteome</keyword>
<proteinExistence type="predicted"/>
<feature type="transmembrane region" description="Helical" evidence="1">
    <location>
        <begin position="192"/>
        <end position="214"/>
    </location>
</feature>
<feature type="transmembrane region" description="Helical" evidence="1">
    <location>
        <begin position="128"/>
        <end position="148"/>
    </location>
</feature>
<dbReference type="Proteomes" id="UP000494252">
    <property type="component" value="Unassembled WGS sequence"/>
</dbReference>
<keyword evidence="1" id="KW-0812">Transmembrane</keyword>
<organism evidence="3 4">
    <name type="scientific">Paraburkholderia fynbosensis</name>
    <dbReference type="NCBI Taxonomy" id="1200993"/>
    <lineage>
        <taxon>Bacteria</taxon>
        <taxon>Pseudomonadati</taxon>
        <taxon>Pseudomonadota</taxon>
        <taxon>Betaproteobacteria</taxon>
        <taxon>Burkholderiales</taxon>
        <taxon>Burkholderiaceae</taxon>
        <taxon>Paraburkholderia</taxon>
    </lineage>
</organism>